<accession>A0A3E2BJ99</accession>
<name>A0A3E2BJ99_9BACT</name>
<comment type="caution">
    <text evidence="1">The sequence shown here is derived from an EMBL/GenBank/DDBJ whole genome shotgun (WGS) entry which is preliminary data.</text>
</comment>
<evidence type="ECO:0000313" key="2">
    <source>
        <dbReference type="Proteomes" id="UP000257323"/>
    </source>
</evidence>
<protein>
    <submittedName>
        <fullName evidence="1">Uncharacterized protein</fullName>
    </submittedName>
</protein>
<proteinExistence type="predicted"/>
<dbReference type="Proteomes" id="UP000257323">
    <property type="component" value="Unassembled WGS sequence"/>
</dbReference>
<dbReference type="EMBL" id="QUAH01000018">
    <property type="protein sequence ID" value="RFT14815.1"/>
    <property type="molecule type" value="Genomic_DNA"/>
</dbReference>
<gene>
    <name evidence="1" type="ORF">OP8BY_1508</name>
</gene>
<sequence>MEVIFQFAPYGQEFEPGPERLVLDVGLKTVPGVIDHHQPEAEAECAASLVVKHPTLVLEHLPGPVDTLTIITHRLPDFDAVSSIFLSLKLLELRRIDPAMQKIAAYARLVDSATLPKNVELSSTPYALLWALFVAIQKPEEEANLDRVQEGLRMLRLLYERASLGQDLMDCRQLFQGIDRYLKALHRVEDDYFNYLEDLEKAERVQLYLPRSQGPGLELVDGLVVQNPKSFLLKEWARRDVFNSPLGRGFSFLLTNLGNRRFIIGVDPEAGVNLRGLGSLLNQREKEKREKLGQPVSERWYEGNCPFFDYRIIDSPQDGPALNHREVLEAVLEFSRRIKSGPGRPF</sequence>
<reference evidence="1 2" key="1">
    <citation type="submission" date="2018-08" db="EMBL/GenBank/DDBJ databases">
        <title>Genome analysis of the thermophilic bacterium of the candidate phylum Aminicenantes from deep subsurface aquifer revealed its physiology and ecological role.</title>
        <authorList>
            <person name="Kadnikov V.V."/>
            <person name="Mardanov A.V."/>
            <person name="Beletsky A.V."/>
            <person name="Karnachuk O.V."/>
            <person name="Ravin N.V."/>
        </authorList>
    </citation>
    <scope>NUCLEOTIDE SEQUENCE [LARGE SCALE GENOMIC DNA]</scope>
    <source>
        <strain evidence="1">BY38</strain>
    </source>
</reference>
<organism evidence="1 2">
    <name type="scientific">Candidatus Saccharicenans subterraneus</name>
    <dbReference type="NCBI Taxonomy" id="2508984"/>
    <lineage>
        <taxon>Bacteria</taxon>
        <taxon>Candidatus Aminicenantota</taxon>
        <taxon>Candidatus Aminicenantia</taxon>
        <taxon>Candidatus Aminicenantales</taxon>
        <taxon>Candidatus Saccharicenantaceae</taxon>
        <taxon>Candidatus Saccharicenans</taxon>
    </lineage>
</organism>
<evidence type="ECO:0000313" key="1">
    <source>
        <dbReference type="EMBL" id="RFT14815.1"/>
    </source>
</evidence>
<dbReference type="AlphaFoldDB" id="A0A3E2BJ99"/>